<feature type="region of interest" description="Disordered" evidence="1">
    <location>
        <begin position="43"/>
        <end position="74"/>
    </location>
</feature>
<keyword evidence="3" id="KW-1185">Reference proteome</keyword>
<name>A0A8H5H4Q0_9AGAR</name>
<evidence type="ECO:0000313" key="2">
    <source>
        <dbReference type="EMBL" id="KAF5376663.1"/>
    </source>
</evidence>
<organism evidence="2 3">
    <name type="scientific">Tricholomella constricta</name>
    <dbReference type="NCBI Taxonomy" id="117010"/>
    <lineage>
        <taxon>Eukaryota</taxon>
        <taxon>Fungi</taxon>
        <taxon>Dikarya</taxon>
        <taxon>Basidiomycota</taxon>
        <taxon>Agaricomycotina</taxon>
        <taxon>Agaricomycetes</taxon>
        <taxon>Agaricomycetidae</taxon>
        <taxon>Agaricales</taxon>
        <taxon>Tricholomatineae</taxon>
        <taxon>Lyophyllaceae</taxon>
        <taxon>Tricholomella</taxon>
    </lineage>
</organism>
<proteinExistence type="predicted"/>
<dbReference type="AlphaFoldDB" id="A0A8H5H4Q0"/>
<dbReference type="Proteomes" id="UP000565441">
    <property type="component" value="Unassembled WGS sequence"/>
</dbReference>
<dbReference type="EMBL" id="JAACJP010000027">
    <property type="protein sequence ID" value="KAF5376663.1"/>
    <property type="molecule type" value="Genomic_DNA"/>
</dbReference>
<gene>
    <name evidence="2" type="ORF">D9615_007786</name>
</gene>
<evidence type="ECO:0000256" key="1">
    <source>
        <dbReference type="SAM" id="MobiDB-lite"/>
    </source>
</evidence>
<evidence type="ECO:0000313" key="3">
    <source>
        <dbReference type="Proteomes" id="UP000565441"/>
    </source>
</evidence>
<accession>A0A8H5H4Q0</accession>
<comment type="caution">
    <text evidence="2">The sequence shown here is derived from an EMBL/GenBank/DDBJ whole genome shotgun (WGS) entry which is preliminary data.</text>
</comment>
<reference evidence="2 3" key="1">
    <citation type="journal article" date="2020" name="ISME J.">
        <title>Uncovering the hidden diversity of litter-decomposition mechanisms in mushroom-forming fungi.</title>
        <authorList>
            <person name="Floudas D."/>
            <person name="Bentzer J."/>
            <person name="Ahren D."/>
            <person name="Johansson T."/>
            <person name="Persson P."/>
            <person name="Tunlid A."/>
        </authorList>
    </citation>
    <scope>NUCLEOTIDE SEQUENCE [LARGE SCALE GENOMIC DNA]</scope>
    <source>
        <strain evidence="2 3">CBS 661.87</strain>
    </source>
</reference>
<protein>
    <submittedName>
        <fullName evidence="2">Uncharacterized protein</fullName>
    </submittedName>
</protein>
<sequence length="120" mass="13845">MFRDYDFSPRVTYRFRSQGPKKMPLEEFNELQVLHLYLSPSFRGPDRSKTRPSEAYCPTCDPKSTSDETSLSSAALKTVHEAQNLQKTMHEDDHRPFPGIKLDVRPPLSSGSLCPWCIRR</sequence>